<proteinExistence type="predicted"/>
<keyword evidence="1" id="KW-0812">Transmembrane</keyword>
<feature type="transmembrane region" description="Helical" evidence="1">
    <location>
        <begin position="88"/>
        <end position="108"/>
    </location>
</feature>
<dbReference type="PANTHER" id="PTHR34821:SF2">
    <property type="entry name" value="INNER MEMBRANE PROTEIN YDCZ"/>
    <property type="match status" value="1"/>
</dbReference>
<keyword evidence="1" id="KW-1133">Transmembrane helix</keyword>
<evidence type="ECO:0008006" key="3">
    <source>
        <dbReference type="Google" id="ProtNLM"/>
    </source>
</evidence>
<name>E6PNZ5_9ZZZZ</name>
<dbReference type="InterPro" id="IPR006750">
    <property type="entry name" value="YdcZ"/>
</dbReference>
<dbReference type="EMBL" id="CABM01000030">
    <property type="protein sequence ID" value="CBH96647.1"/>
    <property type="molecule type" value="Genomic_DNA"/>
</dbReference>
<sequence>MLDAGGEAAISWRMSQFAALVGISLLAVVAGLSFVMQQAVNADLRASLHSAAWAGFVSYLGGTICMLVLALVLRDQVPQASAIARSHWWAWSGGLFGAIYIGISIVLVPRIGTAAFVALLVAGQMLSSLIFDHYGLFGVPRHPVDLVRLSGAFLLVIGVVLVRY</sequence>
<dbReference type="Pfam" id="PF04657">
    <property type="entry name" value="DMT_YdcZ"/>
    <property type="match status" value="1"/>
</dbReference>
<dbReference type="PANTHER" id="PTHR34821">
    <property type="entry name" value="INNER MEMBRANE PROTEIN YDCZ"/>
    <property type="match status" value="1"/>
</dbReference>
<reference evidence="2" key="1">
    <citation type="submission" date="2009-10" db="EMBL/GenBank/DDBJ databases">
        <title>Diversity of trophic interactions inside an arsenic-rich microbial ecosystem.</title>
        <authorList>
            <person name="Bertin P.N."/>
            <person name="Heinrich-Salmeron A."/>
            <person name="Pelletier E."/>
            <person name="Goulhen-Chollet F."/>
            <person name="Arsene-Ploetze F."/>
            <person name="Gallien S."/>
            <person name="Calteau A."/>
            <person name="Vallenet D."/>
            <person name="Casiot C."/>
            <person name="Chane-Woon-Ming B."/>
            <person name="Giloteaux L."/>
            <person name="Barakat M."/>
            <person name="Bonnefoy V."/>
            <person name="Bruneel O."/>
            <person name="Chandler M."/>
            <person name="Cleiss J."/>
            <person name="Duran R."/>
            <person name="Elbaz-Poulichet F."/>
            <person name="Fonknechten N."/>
            <person name="Lauga B."/>
            <person name="Mornico D."/>
            <person name="Ortet P."/>
            <person name="Schaeffer C."/>
            <person name="Siguier P."/>
            <person name="Alexander Thil Smith A."/>
            <person name="Van Dorsselaer A."/>
            <person name="Weissenbach J."/>
            <person name="Medigue C."/>
            <person name="Le Paslier D."/>
        </authorList>
    </citation>
    <scope>NUCLEOTIDE SEQUENCE</scope>
</reference>
<dbReference type="AlphaFoldDB" id="E6PNZ5"/>
<feature type="transmembrane region" description="Helical" evidence="1">
    <location>
        <begin position="17"/>
        <end position="36"/>
    </location>
</feature>
<feature type="transmembrane region" description="Helical" evidence="1">
    <location>
        <begin position="48"/>
        <end position="73"/>
    </location>
</feature>
<feature type="transmembrane region" description="Helical" evidence="1">
    <location>
        <begin position="115"/>
        <end position="134"/>
    </location>
</feature>
<gene>
    <name evidence="2" type="ORF">CARN2_2362</name>
</gene>
<keyword evidence="1" id="KW-0472">Membrane</keyword>
<feature type="transmembrane region" description="Helical" evidence="1">
    <location>
        <begin position="146"/>
        <end position="162"/>
    </location>
</feature>
<dbReference type="GO" id="GO:0005886">
    <property type="term" value="C:plasma membrane"/>
    <property type="evidence" value="ECO:0007669"/>
    <property type="project" value="TreeGrafter"/>
</dbReference>
<accession>E6PNZ5</accession>
<evidence type="ECO:0000313" key="2">
    <source>
        <dbReference type="EMBL" id="CBH96647.1"/>
    </source>
</evidence>
<comment type="caution">
    <text evidence="2">The sequence shown here is derived from an EMBL/GenBank/DDBJ whole genome shotgun (WGS) entry which is preliminary data.</text>
</comment>
<protein>
    <recommendedName>
        <fullName evidence="3">Inner membrane protein YdcZ</fullName>
    </recommendedName>
</protein>
<evidence type="ECO:0000256" key="1">
    <source>
        <dbReference type="SAM" id="Phobius"/>
    </source>
</evidence>
<organism evidence="2">
    <name type="scientific">mine drainage metagenome</name>
    <dbReference type="NCBI Taxonomy" id="410659"/>
    <lineage>
        <taxon>unclassified sequences</taxon>
        <taxon>metagenomes</taxon>
        <taxon>ecological metagenomes</taxon>
    </lineage>
</organism>